<sequence length="139" mass="16355">MTTFTAIHKLLDEAEKEKNEEIEQLKKKIAELEKSKQEVEQKLIKCEQDKSKIESKLEKTKNKYILKKPYNFQPDIIAAARSGDIDSIKYILYEKPAEICHQESENMDSALHEAVWHSKMEVIEFLLQKGCYINIRNRI</sequence>
<dbReference type="VEuPathDB" id="TrichDB:TVAGG3_0685260"/>
<dbReference type="Proteomes" id="UP000001542">
    <property type="component" value="Unassembled WGS sequence"/>
</dbReference>
<protein>
    <submittedName>
        <fullName evidence="3">Uncharacterized protein</fullName>
    </submittedName>
</protein>
<evidence type="ECO:0000256" key="2">
    <source>
        <dbReference type="SAM" id="Coils"/>
    </source>
</evidence>
<keyword evidence="2" id="KW-0175">Coiled coil</keyword>
<feature type="coiled-coil region" evidence="2">
    <location>
        <begin position="8"/>
        <end position="63"/>
    </location>
</feature>
<accession>A2G6G6</accession>
<reference evidence="3" key="1">
    <citation type="submission" date="2006-10" db="EMBL/GenBank/DDBJ databases">
        <authorList>
            <person name="Amadeo P."/>
            <person name="Zhao Q."/>
            <person name="Wortman J."/>
            <person name="Fraser-Liggett C."/>
            <person name="Carlton J."/>
        </authorList>
    </citation>
    <scope>NUCLEOTIDE SEQUENCE</scope>
    <source>
        <strain evidence="3">G3</strain>
    </source>
</reference>
<reference evidence="3" key="2">
    <citation type="journal article" date="2007" name="Science">
        <title>Draft genome sequence of the sexually transmitted pathogen Trichomonas vaginalis.</title>
        <authorList>
            <person name="Carlton J.M."/>
            <person name="Hirt R.P."/>
            <person name="Silva J.C."/>
            <person name="Delcher A.L."/>
            <person name="Schatz M."/>
            <person name="Zhao Q."/>
            <person name="Wortman J.R."/>
            <person name="Bidwell S.L."/>
            <person name="Alsmark U.C.M."/>
            <person name="Besteiro S."/>
            <person name="Sicheritz-Ponten T."/>
            <person name="Noel C.J."/>
            <person name="Dacks J.B."/>
            <person name="Foster P.G."/>
            <person name="Simillion C."/>
            <person name="Van de Peer Y."/>
            <person name="Miranda-Saavedra D."/>
            <person name="Barton G.J."/>
            <person name="Westrop G.D."/>
            <person name="Mueller S."/>
            <person name="Dessi D."/>
            <person name="Fiori P.L."/>
            <person name="Ren Q."/>
            <person name="Paulsen I."/>
            <person name="Zhang H."/>
            <person name="Bastida-Corcuera F.D."/>
            <person name="Simoes-Barbosa A."/>
            <person name="Brown M.T."/>
            <person name="Hayes R.D."/>
            <person name="Mukherjee M."/>
            <person name="Okumura C.Y."/>
            <person name="Schneider R."/>
            <person name="Smith A.J."/>
            <person name="Vanacova S."/>
            <person name="Villalvazo M."/>
            <person name="Haas B.J."/>
            <person name="Pertea M."/>
            <person name="Feldblyum T.V."/>
            <person name="Utterback T.R."/>
            <person name="Shu C.L."/>
            <person name="Osoegawa K."/>
            <person name="de Jong P.J."/>
            <person name="Hrdy I."/>
            <person name="Horvathova L."/>
            <person name="Zubacova Z."/>
            <person name="Dolezal P."/>
            <person name="Malik S.B."/>
            <person name="Logsdon J.M. Jr."/>
            <person name="Henze K."/>
            <person name="Gupta A."/>
            <person name="Wang C.C."/>
            <person name="Dunne R.L."/>
            <person name="Upcroft J.A."/>
            <person name="Upcroft P."/>
            <person name="White O."/>
            <person name="Salzberg S.L."/>
            <person name="Tang P."/>
            <person name="Chiu C.-H."/>
            <person name="Lee Y.-S."/>
            <person name="Embley T.M."/>
            <person name="Coombs G.H."/>
            <person name="Mottram J.C."/>
            <person name="Tachezy J."/>
            <person name="Fraser-Liggett C.M."/>
            <person name="Johnson P.J."/>
        </authorList>
    </citation>
    <scope>NUCLEOTIDE SEQUENCE [LARGE SCALE GENOMIC DNA]</scope>
    <source>
        <strain evidence="3">G3</strain>
    </source>
</reference>
<dbReference type="Gene3D" id="1.25.40.20">
    <property type="entry name" value="Ankyrin repeat-containing domain"/>
    <property type="match status" value="1"/>
</dbReference>
<dbReference type="RefSeq" id="XP_001300178.1">
    <property type="nucleotide sequence ID" value="XM_001300177.1"/>
</dbReference>
<dbReference type="SMART" id="SM00248">
    <property type="entry name" value="ANK"/>
    <property type="match status" value="2"/>
</dbReference>
<dbReference type="PROSITE" id="PS50088">
    <property type="entry name" value="ANK_REPEAT"/>
    <property type="match status" value="1"/>
</dbReference>
<evidence type="ECO:0000313" key="4">
    <source>
        <dbReference type="Proteomes" id="UP000001542"/>
    </source>
</evidence>
<dbReference type="Pfam" id="PF13637">
    <property type="entry name" value="Ank_4"/>
    <property type="match status" value="1"/>
</dbReference>
<dbReference type="SUPFAM" id="SSF48403">
    <property type="entry name" value="Ankyrin repeat"/>
    <property type="match status" value="1"/>
</dbReference>
<keyword evidence="4" id="KW-1185">Reference proteome</keyword>
<dbReference type="VEuPathDB" id="TrichDB:TVAG_116430"/>
<feature type="repeat" description="ANK" evidence="1">
    <location>
        <begin position="106"/>
        <end position="138"/>
    </location>
</feature>
<dbReference type="PROSITE" id="PS50297">
    <property type="entry name" value="ANK_REP_REGION"/>
    <property type="match status" value="1"/>
</dbReference>
<name>A2G6G6_TRIV3</name>
<dbReference type="AlphaFoldDB" id="A2G6G6"/>
<dbReference type="InParanoid" id="A2G6G6"/>
<dbReference type="EMBL" id="DS114483">
    <property type="protein sequence ID" value="EAX87248.1"/>
    <property type="molecule type" value="Genomic_DNA"/>
</dbReference>
<dbReference type="KEGG" id="tva:4744898"/>
<dbReference type="InterPro" id="IPR036770">
    <property type="entry name" value="Ankyrin_rpt-contain_sf"/>
</dbReference>
<proteinExistence type="predicted"/>
<evidence type="ECO:0000256" key="1">
    <source>
        <dbReference type="PROSITE-ProRule" id="PRU00023"/>
    </source>
</evidence>
<evidence type="ECO:0000313" key="3">
    <source>
        <dbReference type="EMBL" id="EAX87248.1"/>
    </source>
</evidence>
<gene>
    <name evidence="3" type="ORF">TVAG_116430</name>
</gene>
<dbReference type="InterPro" id="IPR002110">
    <property type="entry name" value="Ankyrin_rpt"/>
</dbReference>
<keyword evidence="1" id="KW-0040">ANK repeat</keyword>
<dbReference type="OrthoDB" id="10261951at2759"/>
<organism evidence="3 4">
    <name type="scientific">Trichomonas vaginalis (strain ATCC PRA-98 / G3)</name>
    <dbReference type="NCBI Taxonomy" id="412133"/>
    <lineage>
        <taxon>Eukaryota</taxon>
        <taxon>Metamonada</taxon>
        <taxon>Parabasalia</taxon>
        <taxon>Trichomonadida</taxon>
        <taxon>Trichomonadidae</taxon>
        <taxon>Trichomonas</taxon>
    </lineage>
</organism>
<dbReference type="SMR" id="A2G6G6"/>